<dbReference type="KEGG" id="ccro:CMC5_034530"/>
<evidence type="ECO:0000313" key="5">
    <source>
        <dbReference type="Proteomes" id="UP000067626"/>
    </source>
</evidence>
<dbReference type="EMBL" id="CP012159">
    <property type="protein sequence ID" value="AKT39306.1"/>
    <property type="molecule type" value="Genomic_DNA"/>
</dbReference>
<feature type="transmembrane region" description="Helical" evidence="3">
    <location>
        <begin position="242"/>
        <end position="265"/>
    </location>
</feature>
<evidence type="ECO:0000256" key="1">
    <source>
        <dbReference type="ARBA" id="ARBA00022737"/>
    </source>
</evidence>
<dbReference type="InterPro" id="IPR052346">
    <property type="entry name" value="O-mannosyl-transferase_TMTC"/>
</dbReference>
<keyword evidence="2" id="KW-0802">TPR repeat</keyword>
<organism evidence="4 5">
    <name type="scientific">Chondromyces crocatus</name>
    <dbReference type="NCBI Taxonomy" id="52"/>
    <lineage>
        <taxon>Bacteria</taxon>
        <taxon>Pseudomonadati</taxon>
        <taxon>Myxococcota</taxon>
        <taxon>Polyangia</taxon>
        <taxon>Polyangiales</taxon>
        <taxon>Polyangiaceae</taxon>
        <taxon>Chondromyces</taxon>
    </lineage>
</organism>
<keyword evidence="3" id="KW-0472">Membrane</keyword>
<dbReference type="AlphaFoldDB" id="A0A0K1EEK9"/>
<dbReference type="PATRIC" id="fig|52.7.peg.3807"/>
<sequence>MIPWRRHHEHRHRHEKNARAMIAGSVGLPIGADDTSEPASGSGPGGGRVSGWTRALTRFGVLGVLLLTTLLYLPSLRGGFMADDWFHLVALDQLKEIFTDRFNLFTLVNSADQVVAFKHFGLMPWWTSEEMRIAFFRPIPSILYWAEHQIFGGNAAIAHLVGIGWYAFSVYLVSRVLARFLKPGSAVHVLAVLIFALDDAHALNIAWIANRNETIGGSLVLLSLLSWLRYREGRGRHHLPLVVLSYVGALLSKESALILPVFVVAQAVVFPEREGQPLWNRLRPHLWPFATLAAVTLAFLALYFGFGHGANSVYYINPLHNPGLWATQFFRSGFYHAVILATGVPLHVLSSTPVHDYPLAAAALGAVTLAFWLLAFRWLRNDQPLRFFLITMIAGQAIVTTSFPDPRNLFLPSIGFAYMAARVMEEALRRIHGAIPVSTREARGARWSLAIMAGLHLVLAPVLCQACVFIVNSFEGRYRTLKESLQAEVDYTRLPESGLEVFFLNWHQREMTAVYGLYLRRELPTGVDDYTRWTENDQLSYVETLYQGLGAERIHYYSLSFVHGDVDATVVSDREIELQPREGHFFPTLFEQLYTTGDPFEVGQTFDTGRFKATVLEVDEDNHVHRVRFTFPEPLTSPRYRFLVYDGTRFVQAQLTPSAQASR</sequence>
<feature type="transmembrane region" description="Helical" evidence="3">
    <location>
        <begin position="55"/>
        <end position="73"/>
    </location>
</feature>
<feature type="transmembrane region" description="Helical" evidence="3">
    <location>
        <begin position="387"/>
        <end position="403"/>
    </location>
</feature>
<keyword evidence="1" id="KW-0677">Repeat</keyword>
<dbReference type="STRING" id="52.CMC5_034530"/>
<dbReference type="Proteomes" id="UP000067626">
    <property type="component" value="Chromosome"/>
</dbReference>
<dbReference type="PANTHER" id="PTHR44227">
    <property type="match status" value="1"/>
</dbReference>
<evidence type="ECO:0000256" key="3">
    <source>
        <dbReference type="SAM" id="Phobius"/>
    </source>
</evidence>
<feature type="transmembrane region" description="Helical" evidence="3">
    <location>
        <begin position="150"/>
        <end position="173"/>
    </location>
</feature>
<proteinExistence type="predicted"/>
<dbReference type="OrthoDB" id="5480211at2"/>
<dbReference type="PANTHER" id="PTHR44227:SF3">
    <property type="entry name" value="PROTEIN O-MANNOSYL-TRANSFERASE TMTC4"/>
    <property type="match status" value="1"/>
</dbReference>
<feature type="transmembrane region" description="Helical" evidence="3">
    <location>
        <begin position="333"/>
        <end position="351"/>
    </location>
</feature>
<keyword evidence="3" id="KW-1133">Transmembrane helix</keyword>
<feature type="transmembrane region" description="Helical" evidence="3">
    <location>
        <begin position="357"/>
        <end position="375"/>
    </location>
</feature>
<gene>
    <name evidence="4" type="ORF">CMC5_034530</name>
</gene>
<name>A0A0K1EEK9_CHOCO</name>
<protein>
    <recommendedName>
        <fullName evidence="6">Glycosyltransferase RgtA/B/C/D-like domain-containing protein</fullName>
    </recommendedName>
</protein>
<keyword evidence="3" id="KW-0812">Transmembrane</keyword>
<dbReference type="RefSeq" id="WP_050431419.1">
    <property type="nucleotide sequence ID" value="NZ_CP012159.1"/>
</dbReference>
<evidence type="ECO:0008006" key="6">
    <source>
        <dbReference type="Google" id="ProtNLM"/>
    </source>
</evidence>
<evidence type="ECO:0000313" key="4">
    <source>
        <dbReference type="EMBL" id="AKT39306.1"/>
    </source>
</evidence>
<feature type="transmembrane region" description="Helical" evidence="3">
    <location>
        <begin position="285"/>
        <end position="306"/>
    </location>
</feature>
<evidence type="ECO:0000256" key="2">
    <source>
        <dbReference type="ARBA" id="ARBA00022803"/>
    </source>
</evidence>
<reference evidence="4 5" key="1">
    <citation type="submission" date="2015-07" db="EMBL/GenBank/DDBJ databases">
        <title>Genome analysis of myxobacterium Chondromyces crocatus Cm c5 reveals a high potential for natural compound synthesis and the genetic basis for the loss of fruiting body formation.</title>
        <authorList>
            <person name="Zaburannyi N."/>
            <person name="Bunk B."/>
            <person name="Maier J."/>
            <person name="Overmann J."/>
            <person name="Mueller R."/>
        </authorList>
    </citation>
    <scope>NUCLEOTIDE SEQUENCE [LARGE SCALE GENOMIC DNA]</scope>
    <source>
        <strain evidence="4 5">Cm c5</strain>
    </source>
</reference>
<feature type="transmembrane region" description="Helical" evidence="3">
    <location>
        <begin position="449"/>
        <end position="471"/>
    </location>
</feature>
<keyword evidence="5" id="KW-1185">Reference proteome</keyword>
<accession>A0A0K1EEK9</accession>